<dbReference type="NCBIfam" id="TIGR00815">
    <property type="entry name" value="sulP"/>
    <property type="match status" value="1"/>
</dbReference>
<feature type="transmembrane region" description="Helical" evidence="5">
    <location>
        <begin position="193"/>
        <end position="212"/>
    </location>
</feature>
<name>A0A8T0G9X3_CERPU</name>
<feature type="transmembrane region" description="Helical" evidence="5">
    <location>
        <begin position="431"/>
        <end position="453"/>
    </location>
</feature>
<feature type="transmembrane region" description="Helical" evidence="5">
    <location>
        <begin position="401"/>
        <end position="424"/>
    </location>
</feature>
<dbReference type="SUPFAM" id="SSF52091">
    <property type="entry name" value="SpoIIaa-like"/>
    <property type="match status" value="1"/>
</dbReference>
<dbReference type="Pfam" id="PF01740">
    <property type="entry name" value="STAS"/>
    <property type="match status" value="1"/>
</dbReference>
<evidence type="ECO:0000313" key="8">
    <source>
        <dbReference type="Proteomes" id="UP000822688"/>
    </source>
</evidence>
<feature type="transmembrane region" description="Helical" evidence="5">
    <location>
        <begin position="107"/>
        <end position="129"/>
    </location>
</feature>
<dbReference type="InterPro" id="IPR011547">
    <property type="entry name" value="SLC26A/SulP_dom"/>
</dbReference>
<feature type="transmembrane region" description="Helical" evidence="5">
    <location>
        <begin position="465"/>
        <end position="488"/>
    </location>
</feature>
<evidence type="ECO:0000256" key="2">
    <source>
        <dbReference type="ARBA" id="ARBA00022692"/>
    </source>
</evidence>
<dbReference type="Proteomes" id="UP000822688">
    <property type="component" value="Chromosome 11"/>
</dbReference>
<feature type="transmembrane region" description="Helical" evidence="5">
    <location>
        <begin position="274"/>
        <end position="295"/>
    </location>
</feature>
<evidence type="ECO:0000256" key="5">
    <source>
        <dbReference type="SAM" id="Phobius"/>
    </source>
</evidence>
<dbReference type="AlphaFoldDB" id="A0A8T0G9X3"/>
<feature type="domain" description="STAS" evidence="6">
    <location>
        <begin position="516"/>
        <end position="614"/>
    </location>
</feature>
<reference evidence="7 8" key="1">
    <citation type="submission" date="2020-06" db="EMBL/GenBank/DDBJ databases">
        <title>WGS assembly of Ceratodon purpureus strain R40.</title>
        <authorList>
            <person name="Carey S.B."/>
            <person name="Jenkins J."/>
            <person name="Shu S."/>
            <person name="Lovell J.T."/>
            <person name="Sreedasyam A."/>
            <person name="Maumus F."/>
            <person name="Tiley G.P."/>
            <person name="Fernandez-Pozo N."/>
            <person name="Barry K."/>
            <person name="Chen C."/>
            <person name="Wang M."/>
            <person name="Lipzen A."/>
            <person name="Daum C."/>
            <person name="Saski C.A."/>
            <person name="Payton A.C."/>
            <person name="Mcbreen J.C."/>
            <person name="Conrad R.E."/>
            <person name="Kollar L.M."/>
            <person name="Olsson S."/>
            <person name="Huttunen S."/>
            <person name="Landis J.B."/>
            <person name="Wickett N.J."/>
            <person name="Johnson M.G."/>
            <person name="Rensing S.A."/>
            <person name="Grimwood J."/>
            <person name="Schmutz J."/>
            <person name="Mcdaniel S.F."/>
        </authorList>
    </citation>
    <scope>NUCLEOTIDE SEQUENCE [LARGE SCALE GENOMIC DNA]</scope>
    <source>
        <strain evidence="7 8">R40</strain>
    </source>
</reference>
<dbReference type="InterPro" id="IPR018045">
    <property type="entry name" value="S04_transporter_CS"/>
</dbReference>
<feature type="transmembrane region" description="Helical" evidence="5">
    <location>
        <begin position="246"/>
        <end position="268"/>
    </location>
</feature>
<keyword evidence="3 5" id="KW-1133">Transmembrane helix</keyword>
<proteinExistence type="predicted"/>
<evidence type="ECO:0000259" key="6">
    <source>
        <dbReference type="PROSITE" id="PS50801"/>
    </source>
</evidence>
<dbReference type="PROSITE" id="PS01130">
    <property type="entry name" value="SLC26A"/>
    <property type="match status" value="1"/>
</dbReference>
<dbReference type="PANTHER" id="PTHR11814">
    <property type="entry name" value="SULFATE TRANSPORTER"/>
    <property type="match status" value="1"/>
</dbReference>
<comment type="subcellular location">
    <subcellularLocation>
        <location evidence="1">Membrane</location>
        <topology evidence="1">Multi-pass membrane protein</topology>
    </subcellularLocation>
</comment>
<evidence type="ECO:0000256" key="3">
    <source>
        <dbReference type="ARBA" id="ARBA00022989"/>
    </source>
</evidence>
<dbReference type="CDD" id="cd07042">
    <property type="entry name" value="STAS_SulP_like_sulfate_transporter"/>
    <property type="match status" value="1"/>
</dbReference>
<dbReference type="InterPro" id="IPR001902">
    <property type="entry name" value="SLC26A/SulP_fam"/>
</dbReference>
<keyword evidence="2 5" id="KW-0812">Transmembrane</keyword>
<keyword evidence="4 5" id="KW-0472">Membrane</keyword>
<gene>
    <name evidence="7" type="ORF">KC19_11G011200</name>
</gene>
<evidence type="ECO:0000256" key="4">
    <source>
        <dbReference type="ARBA" id="ARBA00023136"/>
    </source>
</evidence>
<evidence type="ECO:0000256" key="1">
    <source>
        <dbReference type="ARBA" id="ARBA00004141"/>
    </source>
</evidence>
<dbReference type="Gene3D" id="3.30.750.24">
    <property type="entry name" value="STAS domain"/>
    <property type="match status" value="1"/>
</dbReference>
<accession>A0A8T0G9X3</accession>
<feature type="transmembrane region" description="Helical" evidence="5">
    <location>
        <begin position="370"/>
        <end position="389"/>
    </location>
</feature>
<keyword evidence="8" id="KW-1185">Reference proteome</keyword>
<dbReference type="InterPro" id="IPR036513">
    <property type="entry name" value="STAS_dom_sf"/>
</dbReference>
<feature type="transmembrane region" description="Helical" evidence="5">
    <location>
        <begin position="164"/>
        <end position="187"/>
    </location>
</feature>
<protein>
    <recommendedName>
        <fullName evidence="6">STAS domain-containing protein</fullName>
    </recommendedName>
</protein>
<evidence type="ECO:0000313" key="7">
    <source>
        <dbReference type="EMBL" id="KAG0555901.1"/>
    </source>
</evidence>
<dbReference type="GO" id="GO:0008271">
    <property type="term" value="F:secondary active sulfate transmembrane transporter activity"/>
    <property type="evidence" value="ECO:0007669"/>
    <property type="project" value="InterPro"/>
</dbReference>
<dbReference type="EMBL" id="CM026432">
    <property type="protein sequence ID" value="KAG0555901.1"/>
    <property type="molecule type" value="Genomic_DNA"/>
</dbReference>
<dbReference type="InterPro" id="IPR002645">
    <property type="entry name" value="STAS_dom"/>
</dbReference>
<organism evidence="7 8">
    <name type="scientific">Ceratodon purpureus</name>
    <name type="common">Fire moss</name>
    <name type="synonym">Dicranum purpureum</name>
    <dbReference type="NCBI Taxonomy" id="3225"/>
    <lineage>
        <taxon>Eukaryota</taxon>
        <taxon>Viridiplantae</taxon>
        <taxon>Streptophyta</taxon>
        <taxon>Embryophyta</taxon>
        <taxon>Bryophyta</taxon>
        <taxon>Bryophytina</taxon>
        <taxon>Bryopsida</taxon>
        <taxon>Dicranidae</taxon>
        <taxon>Pseudoditrichales</taxon>
        <taxon>Ditrichaceae</taxon>
        <taxon>Ceratodon</taxon>
    </lineage>
</organism>
<sequence>MTGIESKNYSSMTEGKRLVHQVVVPPKDSFAIETGRVVRETFFHDVGPLDWFKGVSRRQQCLLALKYAFPIVDWLSTYKLNTFLYDLLAGVTTASVAIPQDLGYASLLGIPAVYGLYTSVVPPLVYAVFGTSRNTSIGIVAGVTLLLGEMLKREISPTADAANYLRLAFTATFFAGVFQAGLGILRLGFITEFLSHASIVGFMAGAAFIISLQQLRGLFNIAPAHFSRHTDLVSVVRSVLDHTDEWNWRTIVMGIAFFAFLSMTKFLAKKKPRLFWVAAIAPLVSVIISTALVFLTRADKHGVMIVGYVKKGMNPSSAHQIFFSGPFMYSAVKIGLVTGLVALTEGLAIGRTFATLCDYRMDGNKEMMSFGFMNIFGSLFSCFVSTGMFSRSALSYNAGGLTPMSNIVMAIIVAITLSVLTPLIYYTPSCILSAVVISAVLTIIDLKALWLIWKVDTLDFLTSLGAFFGTLFVSIEIGLLTAVCISFVKILFNITRPHTAILGKIPGTTVYRNMAQYLKATSVPGILAIRIDSAVYFSNSAYIHDKILVYLEKEKQRLGKIDGPKVCYLVIDLTPVTNIDTNGVIAFERIEKAMKKHGIQVFYINPLPPVQVVLLLPTKFNELNP</sequence>
<dbReference type="Pfam" id="PF00916">
    <property type="entry name" value="Sulfate_transp"/>
    <property type="match status" value="1"/>
</dbReference>
<dbReference type="GO" id="GO:0016020">
    <property type="term" value="C:membrane"/>
    <property type="evidence" value="ECO:0007669"/>
    <property type="project" value="UniProtKB-SubCell"/>
</dbReference>
<comment type="caution">
    <text evidence="7">The sequence shown here is derived from an EMBL/GenBank/DDBJ whole genome shotgun (WGS) entry which is preliminary data.</text>
</comment>
<dbReference type="PROSITE" id="PS50801">
    <property type="entry name" value="STAS"/>
    <property type="match status" value="1"/>
</dbReference>